<dbReference type="AlphaFoldDB" id="A0AA38KTI6"/>
<organism evidence="2 3">
    <name type="scientific">Taxus chinensis</name>
    <name type="common">Chinese yew</name>
    <name type="synonym">Taxus wallichiana var. chinensis</name>
    <dbReference type="NCBI Taxonomy" id="29808"/>
    <lineage>
        <taxon>Eukaryota</taxon>
        <taxon>Viridiplantae</taxon>
        <taxon>Streptophyta</taxon>
        <taxon>Embryophyta</taxon>
        <taxon>Tracheophyta</taxon>
        <taxon>Spermatophyta</taxon>
        <taxon>Pinopsida</taxon>
        <taxon>Pinidae</taxon>
        <taxon>Conifers II</taxon>
        <taxon>Cupressales</taxon>
        <taxon>Taxaceae</taxon>
        <taxon>Taxus</taxon>
    </lineage>
</organism>
<comment type="caution">
    <text evidence="2">The sequence shown here is derived from an EMBL/GenBank/DDBJ whole genome shotgun (WGS) entry which is preliminary data.</text>
</comment>
<evidence type="ECO:0000313" key="2">
    <source>
        <dbReference type="EMBL" id="KAH9309873.1"/>
    </source>
</evidence>
<feature type="region of interest" description="Disordered" evidence="1">
    <location>
        <begin position="1"/>
        <end position="25"/>
    </location>
</feature>
<keyword evidence="3" id="KW-1185">Reference proteome</keyword>
<dbReference type="EMBL" id="JAHRHJ020000007">
    <property type="protein sequence ID" value="KAH9309873.1"/>
    <property type="molecule type" value="Genomic_DNA"/>
</dbReference>
<accession>A0AA38KTI6</accession>
<gene>
    <name evidence="2" type="ORF">KI387_037784</name>
</gene>
<feature type="compositionally biased region" description="Basic and acidic residues" evidence="1">
    <location>
        <begin position="1"/>
        <end position="22"/>
    </location>
</feature>
<dbReference type="Proteomes" id="UP000824469">
    <property type="component" value="Unassembled WGS sequence"/>
</dbReference>
<sequence>IRLGHLGHEDAKDAKDANRAEIKGSPFQAVQKEFVPDSLRTVGTNGCEGREKPKGAESQWKCATCLHLKEGQGSPNRADRRNLSQTVWDIRARSTRWTWGAERAIDESERATCLRGSERRRKG</sequence>
<feature type="non-terminal residue" evidence="2">
    <location>
        <position position="1"/>
    </location>
</feature>
<evidence type="ECO:0000313" key="3">
    <source>
        <dbReference type="Proteomes" id="UP000824469"/>
    </source>
</evidence>
<protein>
    <submittedName>
        <fullName evidence="2">Uncharacterized protein</fullName>
    </submittedName>
</protein>
<name>A0AA38KTI6_TAXCH</name>
<feature type="non-terminal residue" evidence="2">
    <location>
        <position position="123"/>
    </location>
</feature>
<proteinExistence type="predicted"/>
<evidence type="ECO:0000256" key="1">
    <source>
        <dbReference type="SAM" id="MobiDB-lite"/>
    </source>
</evidence>
<reference evidence="2 3" key="1">
    <citation type="journal article" date="2021" name="Nat. Plants">
        <title>The Taxus genome provides insights into paclitaxel biosynthesis.</title>
        <authorList>
            <person name="Xiong X."/>
            <person name="Gou J."/>
            <person name="Liao Q."/>
            <person name="Li Y."/>
            <person name="Zhou Q."/>
            <person name="Bi G."/>
            <person name="Li C."/>
            <person name="Du R."/>
            <person name="Wang X."/>
            <person name="Sun T."/>
            <person name="Guo L."/>
            <person name="Liang H."/>
            <person name="Lu P."/>
            <person name="Wu Y."/>
            <person name="Zhang Z."/>
            <person name="Ro D.K."/>
            <person name="Shang Y."/>
            <person name="Huang S."/>
            <person name="Yan J."/>
        </authorList>
    </citation>
    <scope>NUCLEOTIDE SEQUENCE [LARGE SCALE GENOMIC DNA]</scope>
    <source>
        <strain evidence="2">Ta-2019</strain>
    </source>
</reference>